<keyword evidence="1" id="KW-1133">Transmembrane helix</keyword>
<gene>
    <name evidence="3" type="ORF">TELCIR_09905</name>
</gene>
<sequence length="155" mass="17221">MVRVAPIGSVRRKNEEEHLYRGKVKSTTSVPLRANGQENSLIKKAMGRSNTNAARNRDIAREKKEARFLVQAMLTSYTYVILLITGYAFASLTTTDFGLFLCTTLVWAFVHTAGGAIFVMFNPEIRRHLPCMPKQPSGLESTITNVRVAPSTTNS</sequence>
<proteinExistence type="predicted"/>
<keyword evidence="1" id="KW-0812">Transmembrane</keyword>
<evidence type="ECO:0000313" key="3">
    <source>
        <dbReference type="EMBL" id="PIO68309.1"/>
    </source>
</evidence>
<organism evidence="3 4">
    <name type="scientific">Teladorsagia circumcincta</name>
    <name type="common">Brown stomach worm</name>
    <name type="synonym">Ostertagia circumcincta</name>
    <dbReference type="NCBI Taxonomy" id="45464"/>
    <lineage>
        <taxon>Eukaryota</taxon>
        <taxon>Metazoa</taxon>
        <taxon>Ecdysozoa</taxon>
        <taxon>Nematoda</taxon>
        <taxon>Chromadorea</taxon>
        <taxon>Rhabditida</taxon>
        <taxon>Rhabditina</taxon>
        <taxon>Rhabditomorpha</taxon>
        <taxon>Strongyloidea</taxon>
        <taxon>Trichostrongylidae</taxon>
        <taxon>Teladorsagia</taxon>
    </lineage>
</organism>
<dbReference type="PANTHER" id="PTHR23017:SF3">
    <property type="entry name" value="G-PROTEIN COUPLED RECEPTORS FAMILY 1 PROFILE DOMAIN-CONTAINING PROTEIN"/>
    <property type="match status" value="1"/>
</dbReference>
<evidence type="ECO:0000313" key="4">
    <source>
        <dbReference type="Proteomes" id="UP000230423"/>
    </source>
</evidence>
<protein>
    <recommendedName>
        <fullName evidence="2">7TM GPCR serpentine receptor class x (Srx) domain-containing protein</fullName>
    </recommendedName>
</protein>
<evidence type="ECO:0000256" key="1">
    <source>
        <dbReference type="SAM" id="Phobius"/>
    </source>
</evidence>
<feature type="transmembrane region" description="Helical" evidence="1">
    <location>
        <begin position="97"/>
        <end position="121"/>
    </location>
</feature>
<feature type="transmembrane region" description="Helical" evidence="1">
    <location>
        <begin position="68"/>
        <end position="91"/>
    </location>
</feature>
<evidence type="ECO:0000259" key="2">
    <source>
        <dbReference type="Pfam" id="PF10328"/>
    </source>
</evidence>
<keyword evidence="4" id="KW-1185">Reference proteome</keyword>
<accession>A0A2G9UDJ6</accession>
<name>A0A2G9UDJ6_TELCI</name>
<dbReference type="AlphaFoldDB" id="A0A2G9UDJ6"/>
<dbReference type="EMBL" id="KZ347155">
    <property type="protein sequence ID" value="PIO68309.1"/>
    <property type="molecule type" value="Genomic_DNA"/>
</dbReference>
<dbReference type="InterPro" id="IPR019430">
    <property type="entry name" value="7TM_GPCR_serpentine_rcpt_Srx"/>
</dbReference>
<reference evidence="3 4" key="1">
    <citation type="submission" date="2015-09" db="EMBL/GenBank/DDBJ databases">
        <title>Draft genome of the parasitic nematode Teladorsagia circumcincta isolate WARC Sus (inbred).</title>
        <authorList>
            <person name="Mitreva M."/>
        </authorList>
    </citation>
    <scope>NUCLEOTIDE SEQUENCE [LARGE SCALE GENOMIC DNA]</scope>
    <source>
        <strain evidence="3 4">S</strain>
    </source>
</reference>
<keyword evidence="1" id="KW-0472">Membrane</keyword>
<dbReference type="Proteomes" id="UP000230423">
    <property type="component" value="Unassembled WGS sequence"/>
</dbReference>
<feature type="domain" description="7TM GPCR serpentine receptor class x (Srx)" evidence="2">
    <location>
        <begin position="47"/>
        <end position="122"/>
    </location>
</feature>
<dbReference type="Pfam" id="PF10328">
    <property type="entry name" value="7TM_GPCR_Srx"/>
    <property type="match status" value="1"/>
</dbReference>
<dbReference type="PANTHER" id="PTHR23017">
    <property type="entry name" value="SERPENTINE RECEPTOR, CLASS X"/>
    <property type="match status" value="1"/>
</dbReference>